<dbReference type="AlphaFoldDB" id="A0A074LX80"/>
<evidence type="ECO:0000313" key="2">
    <source>
        <dbReference type="EMBL" id="KEO84658.1"/>
    </source>
</evidence>
<name>A0A074LX80_9BACL</name>
<comment type="caution">
    <text evidence="2">The sequence shown here is derived from an EMBL/GenBank/DDBJ whole genome shotgun (WGS) entry which is preliminary data.</text>
</comment>
<keyword evidence="1" id="KW-0472">Membrane</keyword>
<dbReference type="EMBL" id="JMIR01000003">
    <property type="protein sequence ID" value="KEO84658.1"/>
    <property type="molecule type" value="Genomic_DNA"/>
</dbReference>
<sequence length="414" mass="45994">MEERIQLPESLEEALRGTQGMPSGHELAIAKARTWQNVVKKGRRFARRDRWRPWLTGIAAAACVALGVAAVPSYLGHQQDAATSADQALKQETIYDNYDLGLKILREGNGISVVRNKKTTHVFTVHSDDSVKGLMTGPFLAFIVYPAGSSTGQAYFIDSDNSIQPMSLSQDPIDYTWVYGEHGEALLTYIDENKQMKPARVIQYNTATHQEKMLAQAESRDQMTFRFVAEDQAVGTGAGEMRVIDLKTGEVTSVVSNPNVQNIVLSSLSQKGFVYKLWSNDTLVLKSYMYLYAEHRSIKFLPGLEGDINYIGQVFPNMDENTYLVSAFVTSPGVTNTGSGTDPGTLTFYLFHDDQEAPQVLYKLDTTRHMANYEISPSSSGGKRRLMPANGKDTANTKLWLDYDPATNAITPYR</sequence>
<keyword evidence="1" id="KW-1133">Transmembrane helix</keyword>
<evidence type="ECO:0000256" key="1">
    <source>
        <dbReference type="SAM" id="Phobius"/>
    </source>
</evidence>
<proteinExistence type="predicted"/>
<dbReference type="STRING" id="1157490.EL26_03835"/>
<dbReference type="Proteomes" id="UP000027931">
    <property type="component" value="Unassembled WGS sequence"/>
</dbReference>
<evidence type="ECO:0000313" key="3">
    <source>
        <dbReference type="Proteomes" id="UP000027931"/>
    </source>
</evidence>
<keyword evidence="1" id="KW-0812">Transmembrane</keyword>
<protein>
    <submittedName>
        <fullName evidence="2">Uncharacterized protein</fullName>
    </submittedName>
</protein>
<keyword evidence="3" id="KW-1185">Reference proteome</keyword>
<feature type="transmembrane region" description="Helical" evidence="1">
    <location>
        <begin position="53"/>
        <end position="75"/>
    </location>
</feature>
<reference evidence="2 3" key="1">
    <citation type="journal article" date="2013" name="Int. J. Syst. Evol. Microbiol.">
        <title>Tumebacillus flagellatus sp. nov., an alpha-amylase/pullulanase-producing bacterium isolated from cassava wastewater.</title>
        <authorList>
            <person name="Wang Q."/>
            <person name="Xie N."/>
            <person name="Qin Y."/>
            <person name="Shen N."/>
            <person name="Zhu J."/>
            <person name="Mi H."/>
            <person name="Huang R."/>
        </authorList>
    </citation>
    <scope>NUCLEOTIDE SEQUENCE [LARGE SCALE GENOMIC DNA]</scope>
    <source>
        <strain evidence="2 3">GST4</strain>
    </source>
</reference>
<dbReference type="RefSeq" id="WP_038084588.1">
    <property type="nucleotide sequence ID" value="NZ_JMIR01000003.1"/>
</dbReference>
<organism evidence="2 3">
    <name type="scientific">Tumebacillus flagellatus</name>
    <dbReference type="NCBI Taxonomy" id="1157490"/>
    <lineage>
        <taxon>Bacteria</taxon>
        <taxon>Bacillati</taxon>
        <taxon>Bacillota</taxon>
        <taxon>Bacilli</taxon>
        <taxon>Bacillales</taxon>
        <taxon>Alicyclobacillaceae</taxon>
        <taxon>Tumebacillus</taxon>
    </lineage>
</organism>
<gene>
    <name evidence="2" type="ORF">EL26_03835</name>
</gene>
<accession>A0A074LX80</accession>